<name>A0ABU3E4V9_9FLAO</name>
<feature type="transmembrane region" description="Helical" evidence="11">
    <location>
        <begin position="114"/>
        <end position="135"/>
    </location>
</feature>
<gene>
    <name evidence="13" type="ORF">RM549_14355</name>
</gene>
<dbReference type="InterPro" id="IPR058533">
    <property type="entry name" value="Cation_efflux_TM"/>
</dbReference>
<evidence type="ECO:0000256" key="10">
    <source>
        <dbReference type="ARBA" id="ARBA00023329"/>
    </source>
</evidence>
<keyword evidence="14" id="KW-1185">Reference proteome</keyword>
<evidence type="ECO:0000256" key="5">
    <source>
        <dbReference type="ARBA" id="ARBA00022753"/>
    </source>
</evidence>
<dbReference type="InterPro" id="IPR026765">
    <property type="entry name" value="Tmem163"/>
</dbReference>
<keyword evidence="8" id="KW-0770">Synapse</keyword>
<evidence type="ECO:0000313" key="13">
    <source>
        <dbReference type="EMBL" id="MDT0690975.1"/>
    </source>
</evidence>
<evidence type="ECO:0000256" key="6">
    <source>
        <dbReference type="ARBA" id="ARBA00022833"/>
    </source>
</evidence>
<sequence length="209" mass="23651">MKDQQREKNLKKGRNVQTFNIIYDSIEVGVSLVAGFSSGSSALIGWGLDSVVEVISGSTLWWRLNGELKDISEEKVKKRERITLFVIALSFLLISIFITYDSVLKLINKETPDWSTLGLTILLVSLVVNPFLIWYKYKYGKRLNSKELIADSKDTFVCLYQTIAVLGGILAVHFLDWWWADPAAALLIVPYALKEGWEAYNNGKKVKAQ</sequence>
<dbReference type="Pfam" id="PF01545">
    <property type="entry name" value="Cation_efflux"/>
    <property type="match status" value="1"/>
</dbReference>
<evidence type="ECO:0000256" key="4">
    <source>
        <dbReference type="ARBA" id="ARBA00022692"/>
    </source>
</evidence>
<proteinExistence type="inferred from homology"/>
<reference evidence="13 14" key="1">
    <citation type="submission" date="2023-09" db="EMBL/GenBank/DDBJ databases">
        <authorList>
            <person name="Rey-Velasco X."/>
        </authorList>
    </citation>
    <scope>NUCLEOTIDE SEQUENCE [LARGE SCALE GENOMIC DNA]</scope>
    <source>
        <strain evidence="13 14">F188</strain>
    </source>
</reference>
<dbReference type="RefSeq" id="WP_311686028.1">
    <property type="nucleotide sequence ID" value="NZ_JAVRHM010000017.1"/>
</dbReference>
<evidence type="ECO:0000259" key="12">
    <source>
        <dbReference type="Pfam" id="PF01545"/>
    </source>
</evidence>
<evidence type="ECO:0000256" key="8">
    <source>
        <dbReference type="ARBA" id="ARBA00023018"/>
    </source>
</evidence>
<evidence type="ECO:0000256" key="2">
    <source>
        <dbReference type="ARBA" id="ARBA00004644"/>
    </source>
</evidence>
<dbReference type="NCBIfam" id="TIGR01297">
    <property type="entry name" value="CDF"/>
    <property type="match status" value="1"/>
</dbReference>
<feature type="transmembrane region" description="Helical" evidence="11">
    <location>
        <begin position="156"/>
        <end position="180"/>
    </location>
</feature>
<accession>A0ABU3E4V9</accession>
<evidence type="ECO:0000256" key="11">
    <source>
        <dbReference type="SAM" id="Phobius"/>
    </source>
</evidence>
<dbReference type="PANTHER" id="PTHR31937">
    <property type="entry name" value="TRANSMEMBRANE PROTEIN 163"/>
    <property type="match status" value="1"/>
</dbReference>
<comment type="subcellular location">
    <subcellularLocation>
        <location evidence="2">Cytoplasmic vesicle</location>
        <location evidence="2">Secretory vesicle</location>
        <location evidence="2">Synaptic vesicle membrane</location>
        <topology evidence="2">Multi-pass membrane protein</topology>
    </subcellularLocation>
    <subcellularLocation>
        <location evidence="1">Early endosome membrane</location>
    </subcellularLocation>
</comment>
<dbReference type="SUPFAM" id="SSF161111">
    <property type="entry name" value="Cation efflux protein transmembrane domain-like"/>
    <property type="match status" value="1"/>
</dbReference>
<feature type="domain" description="Cation efflux protein transmembrane" evidence="12">
    <location>
        <begin position="27"/>
        <end position="198"/>
    </location>
</feature>
<evidence type="ECO:0000256" key="1">
    <source>
        <dbReference type="ARBA" id="ARBA00004146"/>
    </source>
</evidence>
<keyword evidence="9 11" id="KW-0472">Membrane</keyword>
<evidence type="ECO:0000256" key="9">
    <source>
        <dbReference type="ARBA" id="ARBA00023136"/>
    </source>
</evidence>
<keyword evidence="5" id="KW-0967">Endosome</keyword>
<dbReference type="EMBL" id="JAVRHM010000017">
    <property type="protein sequence ID" value="MDT0690975.1"/>
    <property type="molecule type" value="Genomic_DNA"/>
</dbReference>
<dbReference type="PANTHER" id="PTHR31937:SF2">
    <property type="entry name" value="TRANSMEMBRANE PROTEIN 163"/>
    <property type="match status" value="1"/>
</dbReference>
<keyword evidence="7 11" id="KW-1133">Transmembrane helix</keyword>
<protein>
    <submittedName>
        <fullName evidence="13">Cation diffusion facilitator family transporter</fullName>
    </submittedName>
</protein>
<comment type="caution">
    <text evidence="13">The sequence shown here is derived from an EMBL/GenBank/DDBJ whole genome shotgun (WGS) entry which is preliminary data.</text>
</comment>
<evidence type="ECO:0000256" key="7">
    <source>
        <dbReference type="ARBA" id="ARBA00022989"/>
    </source>
</evidence>
<keyword evidence="10" id="KW-0968">Cytoplasmic vesicle</keyword>
<feature type="transmembrane region" description="Helical" evidence="11">
    <location>
        <begin position="82"/>
        <end position="102"/>
    </location>
</feature>
<keyword evidence="6" id="KW-0862">Zinc</keyword>
<organism evidence="13 14">
    <name type="scientific">Autumnicola patrickiae</name>
    <dbReference type="NCBI Taxonomy" id="3075591"/>
    <lineage>
        <taxon>Bacteria</taxon>
        <taxon>Pseudomonadati</taxon>
        <taxon>Bacteroidota</taxon>
        <taxon>Flavobacteriia</taxon>
        <taxon>Flavobacteriales</taxon>
        <taxon>Flavobacteriaceae</taxon>
        <taxon>Autumnicola</taxon>
    </lineage>
</organism>
<comment type="similarity">
    <text evidence="3">Belongs to the TMEM163 family.</text>
</comment>
<dbReference type="Gene3D" id="1.20.1510.10">
    <property type="entry name" value="Cation efflux protein transmembrane domain"/>
    <property type="match status" value="1"/>
</dbReference>
<evidence type="ECO:0000256" key="3">
    <source>
        <dbReference type="ARBA" id="ARBA00008731"/>
    </source>
</evidence>
<dbReference type="Proteomes" id="UP001261624">
    <property type="component" value="Unassembled WGS sequence"/>
</dbReference>
<dbReference type="InterPro" id="IPR027469">
    <property type="entry name" value="Cation_efflux_TMD_sf"/>
</dbReference>
<dbReference type="InterPro" id="IPR002524">
    <property type="entry name" value="Cation_efflux"/>
</dbReference>
<evidence type="ECO:0000313" key="14">
    <source>
        <dbReference type="Proteomes" id="UP001261624"/>
    </source>
</evidence>
<keyword evidence="4 11" id="KW-0812">Transmembrane</keyword>